<dbReference type="RefSeq" id="WP_344708553.1">
    <property type="nucleotide sequence ID" value="NZ_BAAAZD010000001.1"/>
</dbReference>
<dbReference type="PANTHER" id="PTHR43575:SF1">
    <property type="entry name" value="PROTEIN ABCI7, CHLOROPLASTIC"/>
    <property type="match status" value="1"/>
</dbReference>
<keyword evidence="3" id="KW-1185">Reference proteome</keyword>
<organism evidence="2 3">
    <name type="scientific">Sphingomonas humi</name>
    <dbReference type="NCBI Taxonomy" id="335630"/>
    <lineage>
        <taxon>Bacteria</taxon>
        <taxon>Pseudomonadati</taxon>
        <taxon>Pseudomonadota</taxon>
        <taxon>Alphaproteobacteria</taxon>
        <taxon>Sphingomonadales</taxon>
        <taxon>Sphingomonadaceae</taxon>
        <taxon>Sphingomonas</taxon>
    </lineage>
</organism>
<proteinExistence type="predicted"/>
<reference evidence="3" key="1">
    <citation type="journal article" date="2019" name="Int. J. Syst. Evol. Microbiol.">
        <title>The Global Catalogue of Microorganisms (GCM) 10K type strain sequencing project: providing services to taxonomists for standard genome sequencing and annotation.</title>
        <authorList>
            <consortium name="The Broad Institute Genomics Platform"/>
            <consortium name="The Broad Institute Genome Sequencing Center for Infectious Disease"/>
            <person name="Wu L."/>
            <person name="Ma J."/>
        </authorList>
    </citation>
    <scope>NUCLEOTIDE SEQUENCE [LARGE SCALE GENOMIC DNA]</scope>
    <source>
        <strain evidence="3">JCM 16603</strain>
    </source>
</reference>
<comment type="caution">
    <text evidence="2">The sequence shown here is derived from an EMBL/GenBank/DDBJ whole genome shotgun (WGS) entry which is preliminary data.</text>
</comment>
<dbReference type="EMBL" id="BAAAZD010000001">
    <property type="protein sequence ID" value="GAA3998123.1"/>
    <property type="molecule type" value="Genomic_DNA"/>
</dbReference>
<dbReference type="Proteomes" id="UP001501310">
    <property type="component" value="Unassembled WGS sequence"/>
</dbReference>
<protein>
    <recommendedName>
        <fullName evidence="1">SUF system FeS cluster assembly SufBD core domain-containing protein</fullName>
    </recommendedName>
</protein>
<gene>
    <name evidence="2" type="ORF">GCM10022211_04690</name>
</gene>
<dbReference type="SUPFAM" id="SSF101960">
    <property type="entry name" value="Stabilizer of iron transporter SufD"/>
    <property type="match status" value="1"/>
</dbReference>
<dbReference type="PANTHER" id="PTHR43575">
    <property type="entry name" value="PROTEIN ABCI7, CHLOROPLASTIC"/>
    <property type="match status" value="1"/>
</dbReference>
<evidence type="ECO:0000313" key="3">
    <source>
        <dbReference type="Proteomes" id="UP001501310"/>
    </source>
</evidence>
<evidence type="ECO:0000313" key="2">
    <source>
        <dbReference type="EMBL" id="GAA3998123.1"/>
    </source>
</evidence>
<dbReference type="InterPro" id="IPR055346">
    <property type="entry name" value="Fe-S_cluster_assembly_SufBD"/>
</dbReference>
<dbReference type="Pfam" id="PF01458">
    <property type="entry name" value="SUFBD_core"/>
    <property type="match status" value="1"/>
</dbReference>
<sequence>MNVAATLPTRKDEAWRYADFAALDRVWHELAAPREIVIPAGEQHSHVLIAGAEPVEIHRAAVTIEAGASLSLFALNGCTDYGRIEVDVTVREGGHFALHAANIAGGKATQEIVTVVRHVEPEGTSNQVVRSVLGGTSTGSYLGKVAVARHAQKVDGEQSVKAMLLDRGATANCKPELEIYADDVKCAHGASVGELDPDQLFYALSRGLDPASAKALLLEGFVMQLWDEAPADRRDELIAETRRLLREVAA</sequence>
<dbReference type="InterPro" id="IPR000825">
    <property type="entry name" value="SUF_FeS_clus_asmbl_SufBD_core"/>
</dbReference>
<dbReference type="InterPro" id="IPR037284">
    <property type="entry name" value="SUF_FeS_clus_asmbl_SufBD_sf"/>
</dbReference>
<feature type="domain" description="SUF system FeS cluster assembly SufBD core" evidence="1">
    <location>
        <begin position="50"/>
        <end position="221"/>
    </location>
</feature>
<name>A0ABP7RIT1_9SPHN</name>
<accession>A0ABP7RIT1</accession>
<evidence type="ECO:0000259" key="1">
    <source>
        <dbReference type="Pfam" id="PF01458"/>
    </source>
</evidence>